<organism evidence="2 3">
    <name type="scientific">Lactococcus termiticola</name>
    <dbReference type="NCBI Taxonomy" id="2169526"/>
    <lineage>
        <taxon>Bacteria</taxon>
        <taxon>Bacillati</taxon>
        <taxon>Bacillota</taxon>
        <taxon>Bacilli</taxon>
        <taxon>Lactobacillales</taxon>
        <taxon>Streptococcaceae</taxon>
        <taxon>Lactococcus</taxon>
    </lineage>
</organism>
<evidence type="ECO:0000313" key="3">
    <source>
        <dbReference type="Proteomes" id="UP000245021"/>
    </source>
</evidence>
<dbReference type="OrthoDB" id="3426404at2"/>
<feature type="transmembrane region" description="Helical" evidence="1">
    <location>
        <begin position="72"/>
        <end position="98"/>
    </location>
</feature>
<sequence length="160" mass="17341">MVTNVMDWIASLPLWQASLIIFVAVACRAQSTYWIGRAIQAGLLKTKWGQKRAESAEKSGGVTAIERFGLPIIPLSFLTVGFQTLVQLGAGLIGLSWLRYSLAALPGYIAYGIIYAAGGLSLFRALATGSIGLLILFIIIVLVLMIAGHILMRYIKRENS</sequence>
<dbReference type="EMBL" id="BFFO01000006">
    <property type="protein sequence ID" value="GBG97005.1"/>
    <property type="molecule type" value="Genomic_DNA"/>
</dbReference>
<keyword evidence="1" id="KW-0812">Transmembrane</keyword>
<accession>A0A2R5HHX5</accession>
<evidence type="ECO:0000256" key="1">
    <source>
        <dbReference type="SAM" id="Phobius"/>
    </source>
</evidence>
<keyword evidence="1" id="KW-1133">Transmembrane helix</keyword>
<comment type="caution">
    <text evidence="2">The sequence shown here is derived from an EMBL/GenBank/DDBJ whole genome shotgun (WGS) entry which is preliminary data.</text>
</comment>
<evidence type="ECO:0000313" key="2">
    <source>
        <dbReference type="EMBL" id="GBG97005.1"/>
    </source>
</evidence>
<dbReference type="RefSeq" id="WP_109245974.1">
    <property type="nucleotide sequence ID" value="NZ_BFFO01000006.1"/>
</dbReference>
<name>A0A2R5HHX5_9LACT</name>
<feature type="transmembrane region" description="Helical" evidence="1">
    <location>
        <begin position="105"/>
        <end position="125"/>
    </location>
</feature>
<gene>
    <name evidence="2" type="ORF">NtB2_01142</name>
</gene>
<keyword evidence="1" id="KW-0472">Membrane</keyword>
<reference evidence="2 3" key="1">
    <citation type="journal article" date="2018" name="Genome Announc.">
        <title>Draft Genome Sequence of Lactococcus sp. Strain NtB2 (JCM 32569), Isolated from the Gut of the Higher Termite Nasutitermes takasagoensis.</title>
        <authorList>
            <person name="Noda S."/>
            <person name="Aihara C."/>
            <person name="Yuki M."/>
            <person name="Ohkuma M."/>
        </authorList>
    </citation>
    <scope>NUCLEOTIDE SEQUENCE [LARGE SCALE GENOMIC DNA]</scope>
    <source>
        <strain evidence="2 3">NtB2</strain>
    </source>
</reference>
<dbReference type="AlphaFoldDB" id="A0A2R5HHX5"/>
<keyword evidence="3" id="KW-1185">Reference proteome</keyword>
<proteinExistence type="predicted"/>
<dbReference type="Proteomes" id="UP000245021">
    <property type="component" value="Unassembled WGS sequence"/>
</dbReference>
<feature type="transmembrane region" description="Helical" evidence="1">
    <location>
        <begin position="131"/>
        <end position="152"/>
    </location>
</feature>
<protein>
    <submittedName>
        <fullName evidence="2">Uncharacterized protein</fullName>
    </submittedName>
</protein>